<feature type="transmembrane region" description="Helical" evidence="8">
    <location>
        <begin position="391"/>
        <end position="410"/>
    </location>
</feature>
<feature type="transmembrane region" description="Helical" evidence="8">
    <location>
        <begin position="351"/>
        <end position="371"/>
    </location>
</feature>
<evidence type="ECO:0000256" key="6">
    <source>
        <dbReference type="ARBA" id="ARBA00022989"/>
    </source>
</evidence>
<evidence type="ECO:0000256" key="4">
    <source>
        <dbReference type="ARBA" id="ARBA00022679"/>
    </source>
</evidence>
<dbReference type="PANTHER" id="PTHR33908:SF3">
    <property type="entry name" value="UNDECAPRENYL PHOSPHATE-ALPHA-4-AMINO-4-DEOXY-L-ARABINOSE ARABINOSYL TRANSFERASE"/>
    <property type="match status" value="1"/>
</dbReference>
<organism evidence="10 11">
    <name type="scientific">Pseudomonas brassicacearum</name>
    <dbReference type="NCBI Taxonomy" id="930166"/>
    <lineage>
        <taxon>Bacteria</taxon>
        <taxon>Pseudomonadati</taxon>
        <taxon>Pseudomonadota</taxon>
        <taxon>Gammaproteobacteria</taxon>
        <taxon>Pseudomonadales</taxon>
        <taxon>Pseudomonadaceae</taxon>
        <taxon>Pseudomonas</taxon>
    </lineage>
</organism>
<feature type="transmembrane region" description="Helical" evidence="8">
    <location>
        <begin position="270"/>
        <end position="288"/>
    </location>
</feature>
<keyword evidence="3" id="KW-0328">Glycosyltransferase</keyword>
<feature type="transmembrane region" description="Helical" evidence="8">
    <location>
        <begin position="86"/>
        <end position="107"/>
    </location>
</feature>
<evidence type="ECO:0000313" key="11">
    <source>
        <dbReference type="Proteomes" id="UP000286071"/>
    </source>
</evidence>
<evidence type="ECO:0000256" key="8">
    <source>
        <dbReference type="SAM" id="Phobius"/>
    </source>
</evidence>
<feature type="transmembrane region" description="Helical" evidence="8">
    <location>
        <begin position="300"/>
        <end position="319"/>
    </location>
</feature>
<feature type="transmembrane region" description="Helical" evidence="8">
    <location>
        <begin position="169"/>
        <end position="192"/>
    </location>
</feature>
<evidence type="ECO:0000256" key="5">
    <source>
        <dbReference type="ARBA" id="ARBA00022692"/>
    </source>
</evidence>
<dbReference type="GO" id="GO:0005886">
    <property type="term" value="C:plasma membrane"/>
    <property type="evidence" value="ECO:0007669"/>
    <property type="project" value="UniProtKB-SubCell"/>
</dbReference>
<dbReference type="EMBL" id="MOBJ01000007">
    <property type="protein sequence ID" value="RON09430.1"/>
    <property type="molecule type" value="Genomic_DNA"/>
</dbReference>
<keyword evidence="4" id="KW-0808">Transferase</keyword>
<dbReference type="AlphaFoldDB" id="A0A423H8B7"/>
<accession>A0A423H8B7</accession>
<feature type="transmembrane region" description="Helical" evidence="8">
    <location>
        <begin position="138"/>
        <end position="157"/>
    </location>
</feature>
<gene>
    <name evidence="10" type="ORF">BK659_10920</name>
</gene>
<evidence type="ECO:0000259" key="9">
    <source>
        <dbReference type="Pfam" id="PF13231"/>
    </source>
</evidence>
<feature type="transmembrane region" description="Helical" evidence="8">
    <location>
        <begin position="325"/>
        <end position="344"/>
    </location>
</feature>
<keyword evidence="7 8" id="KW-0472">Membrane</keyword>
<dbReference type="Pfam" id="PF13231">
    <property type="entry name" value="PMT_2"/>
    <property type="match status" value="1"/>
</dbReference>
<feature type="transmembrane region" description="Helical" evidence="8">
    <location>
        <begin position="212"/>
        <end position="232"/>
    </location>
</feature>
<proteinExistence type="predicted"/>
<evidence type="ECO:0000256" key="1">
    <source>
        <dbReference type="ARBA" id="ARBA00004651"/>
    </source>
</evidence>
<keyword evidence="5 8" id="KW-0812">Transmembrane</keyword>
<dbReference type="InterPro" id="IPR050297">
    <property type="entry name" value="LipidA_mod_glycosyltrf_83"/>
</dbReference>
<evidence type="ECO:0000256" key="7">
    <source>
        <dbReference type="ARBA" id="ARBA00023136"/>
    </source>
</evidence>
<feature type="transmembrane region" description="Helical" evidence="8">
    <location>
        <begin position="114"/>
        <end position="132"/>
    </location>
</feature>
<feature type="transmembrane region" description="Helical" evidence="8">
    <location>
        <begin position="12"/>
        <end position="31"/>
    </location>
</feature>
<evidence type="ECO:0000313" key="10">
    <source>
        <dbReference type="EMBL" id="RON09430.1"/>
    </source>
</evidence>
<dbReference type="PANTHER" id="PTHR33908">
    <property type="entry name" value="MANNOSYLTRANSFERASE YKCB-RELATED"/>
    <property type="match status" value="1"/>
</dbReference>
<comment type="caution">
    <text evidence="10">The sequence shown here is derived from an EMBL/GenBank/DDBJ whole genome shotgun (WGS) entry which is preliminary data.</text>
</comment>
<dbReference type="GO" id="GO:0016763">
    <property type="term" value="F:pentosyltransferase activity"/>
    <property type="evidence" value="ECO:0007669"/>
    <property type="project" value="TreeGrafter"/>
</dbReference>
<dbReference type="InterPro" id="IPR038731">
    <property type="entry name" value="RgtA/B/C-like"/>
</dbReference>
<reference evidence="10 11" key="1">
    <citation type="submission" date="2016-10" db="EMBL/GenBank/DDBJ databases">
        <title>Comparative genome analysis of multiple Pseudomonas spp. focuses on biocontrol and plant growth promoting traits.</title>
        <authorList>
            <person name="Tao X.-Y."/>
            <person name="Taylor C.G."/>
        </authorList>
    </citation>
    <scope>NUCLEOTIDE SEQUENCE [LARGE SCALE GENOMIC DNA]</scope>
    <source>
        <strain evidence="10 11">48H11</strain>
    </source>
</reference>
<name>A0A423H8B7_9PSED</name>
<protein>
    <recommendedName>
        <fullName evidence="9">Glycosyltransferase RgtA/B/C/D-like domain-containing protein</fullName>
    </recommendedName>
</protein>
<dbReference type="Proteomes" id="UP000286071">
    <property type="component" value="Unassembled WGS sequence"/>
</dbReference>
<feature type="transmembrane region" description="Helical" evidence="8">
    <location>
        <begin position="239"/>
        <end position="258"/>
    </location>
</feature>
<sequence>MVRGVDRSSERVLLSTCWTLSIILLAAWVRFHDLSKPAIWADEGFTLLLSSYSPSQILFHTARDVHPPLYYLILHEWMSVFGNGVFAARSLSALADVATVALGIWLVRLVSTRRAAILAGIMLALLPIAVRYSQEVRMYALLALLMVGATIAFVFWVKGSGGHWPLAVYVLLMVAGLYTHYFAAVCMASHWAYLWVLRFSPEVKYKPLSASAWWVANGVVILLFVPWIPSLINQFRFSGFNWIVPLDVSTVVSALWQFVSYSDGPKESVWMFYSVPLLFLAISVVVVMRDRSEKKFGMLLVMYTWFPLVLIAIVSLIRPLFVERYFVFAALGLPMIMAVALDALWGRTKTLFFILLVLMVSTESVGLYNVYHKGHIVYDEVNKVDALAEHINAMASPGDGIVVASVFLYYPFAYYNKTGVTPMLYTPPHQDGTSGRPEGYQIWTLVQQNADKVYLDNLEWLTPSSGRAWVLDGRGDGAQKVVIPEHWQLLDTFTAGDGDVRLFSVRPGIP</sequence>
<dbReference type="GO" id="GO:0009103">
    <property type="term" value="P:lipopolysaccharide biosynthetic process"/>
    <property type="evidence" value="ECO:0007669"/>
    <property type="project" value="TreeGrafter"/>
</dbReference>
<keyword evidence="2" id="KW-1003">Cell membrane</keyword>
<comment type="subcellular location">
    <subcellularLocation>
        <location evidence="1">Cell membrane</location>
        <topology evidence="1">Multi-pass membrane protein</topology>
    </subcellularLocation>
</comment>
<feature type="domain" description="Glycosyltransferase RgtA/B/C/D-like" evidence="9">
    <location>
        <begin position="66"/>
        <end position="228"/>
    </location>
</feature>
<evidence type="ECO:0000256" key="2">
    <source>
        <dbReference type="ARBA" id="ARBA00022475"/>
    </source>
</evidence>
<keyword evidence="6 8" id="KW-1133">Transmembrane helix</keyword>
<dbReference type="GO" id="GO:0010041">
    <property type="term" value="P:response to iron(III) ion"/>
    <property type="evidence" value="ECO:0007669"/>
    <property type="project" value="TreeGrafter"/>
</dbReference>
<evidence type="ECO:0000256" key="3">
    <source>
        <dbReference type="ARBA" id="ARBA00022676"/>
    </source>
</evidence>